<keyword evidence="6" id="KW-0460">Magnesium</keyword>
<keyword evidence="5" id="KW-0378">Hydrolase</keyword>
<gene>
    <name evidence="12" type="ORF">FIBSPDRAFT_727724</name>
</gene>
<keyword evidence="13" id="KW-1185">Reference proteome</keyword>
<keyword evidence="2" id="KW-0540">Nuclease</keyword>
<proteinExistence type="predicted"/>
<dbReference type="GO" id="GO:0046872">
    <property type="term" value="F:metal ion binding"/>
    <property type="evidence" value="ECO:0007669"/>
    <property type="project" value="UniProtKB-KW"/>
</dbReference>
<evidence type="ECO:0000256" key="3">
    <source>
        <dbReference type="ARBA" id="ARBA00022723"/>
    </source>
</evidence>
<dbReference type="PANTHER" id="PTHR42648">
    <property type="entry name" value="TRANSPOSASE, PUTATIVE-RELATED"/>
    <property type="match status" value="1"/>
</dbReference>
<dbReference type="Proteomes" id="UP000076532">
    <property type="component" value="Unassembled WGS sequence"/>
</dbReference>
<accession>A0A166S9V8</accession>
<evidence type="ECO:0000256" key="1">
    <source>
        <dbReference type="ARBA" id="ARBA00022695"/>
    </source>
</evidence>
<evidence type="ECO:0000256" key="7">
    <source>
        <dbReference type="ARBA" id="ARBA00022908"/>
    </source>
</evidence>
<dbReference type="PANTHER" id="PTHR42648:SF11">
    <property type="entry name" value="TRANSPOSON TY4-P GAG-POL POLYPROTEIN"/>
    <property type="match status" value="1"/>
</dbReference>
<keyword evidence="10" id="KW-0233">DNA recombination</keyword>
<name>A0A166S9V8_9AGAM</name>
<dbReference type="GO" id="GO:0004519">
    <property type="term" value="F:endonuclease activity"/>
    <property type="evidence" value="ECO:0007669"/>
    <property type="project" value="UniProtKB-KW"/>
</dbReference>
<evidence type="ECO:0000256" key="8">
    <source>
        <dbReference type="ARBA" id="ARBA00022918"/>
    </source>
</evidence>
<evidence type="ECO:0000256" key="10">
    <source>
        <dbReference type="ARBA" id="ARBA00023172"/>
    </source>
</evidence>
<keyword evidence="7" id="KW-0229">DNA integration</keyword>
<feature type="non-terminal residue" evidence="12">
    <location>
        <position position="112"/>
    </location>
</feature>
<keyword evidence="4" id="KW-0255">Endonuclease</keyword>
<evidence type="ECO:0000256" key="6">
    <source>
        <dbReference type="ARBA" id="ARBA00022842"/>
    </source>
</evidence>
<dbReference type="InterPro" id="IPR025724">
    <property type="entry name" value="GAG-pre-integrase_dom"/>
</dbReference>
<sequence>MPSFNGGDDRALIASRAPGLETWHRRLGHTNVRSLVDMVDSHMVSGMHINLSSEPLKCQSCILGKQTHNSVLKVHEGVRAEGILECVHIDLTGPQAIVSANGNTYVMNIIDD</sequence>
<keyword evidence="9" id="KW-0239">DNA-directed DNA polymerase</keyword>
<evidence type="ECO:0000259" key="11">
    <source>
        <dbReference type="Pfam" id="PF13976"/>
    </source>
</evidence>
<evidence type="ECO:0000256" key="4">
    <source>
        <dbReference type="ARBA" id="ARBA00022759"/>
    </source>
</evidence>
<dbReference type="EMBL" id="KV417499">
    <property type="protein sequence ID" value="KZP29198.1"/>
    <property type="molecule type" value="Genomic_DNA"/>
</dbReference>
<organism evidence="12 13">
    <name type="scientific">Athelia psychrophila</name>
    <dbReference type="NCBI Taxonomy" id="1759441"/>
    <lineage>
        <taxon>Eukaryota</taxon>
        <taxon>Fungi</taxon>
        <taxon>Dikarya</taxon>
        <taxon>Basidiomycota</taxon>
        <taxon>Agaricomycotina</taxon>
        <taxon>Agaricomycetes</taxon>
        <taxon>Agaricomycetidae</taxon>
        <taxon>Atheliales</taxon>
        <taxon>Atheliaceae</taxon>
        <taxon>Athelia</taxon>
    </lineage>
</organism>
<evidence type="ECO:0000313" key="13">
    <source>
        <dbReference type="Proteomes" id="UP000076532"/>
    </source>
</evidence>
<keyword evidence="8" id="KW-0695">RNA-directed DNA polymerase</keyword>
<protein>
    <recommendedName>
        <fullName evidence="11">GAG-pre-integrase domain-containing protein</fullName>
    </recommendedName>
</protein>
<evidence type="ECO:0000313" key="12">
    <source>
        <dbReference type="EMBL" id="KZP29198.1"/>
    </source>
</evidence>
<feature type="domain" description="GAG-pre-integrase" evidence="11">
    <location>
        <begin position="20"/>
        <end position="66"/>
    </location>
</feature>
<evidence type="ECO:0000256" key="5">
    <source>
        <dbReference type="ARBA" id="ARBA00022801"/>
    </source>
</evidence>
<keyword evidence="9" id="KW-0808">Transferase</keyword>
<dbReference type="InterPro" id="IPR039537">
    <property type="entry name" value="Retrotran_Ty1/copia-like"/>
</dbReference>
<dbReference type="STRING" id="436010.A0A166S9V8"/>
<keyword evidence="3" id="KW-0479">Metal-binding</keyword>
<keyword evidence="1" id="KW-0548">Nucleotidyltransferase</keyword>
<dbReference type="AlphaFoldDB" id="A0A166S9V8"/>
<dbReference type="Pfam" id="PF13976">
    <property type="entry name" value="gag_pre-integrs"/>
    <property type="match status" value="1"/>
</dbReference>
<evidence type="ECO:0000256" key="2">
    <source>
        <dbReference type="ARBA" id="ARBA00022722"/>
    </source>
</evidence>
<dbReference type="GO" id="GO:0015074">
    <property type="term" value="P:DNA integration"/>
    <property type="evidence" value="ECO:0007669"/>
    <property type="project" value="UniProtKB-KW"/>
</dbReference>
<dbReference type="GO" id="GO:0016787">
    <property type="term" value="F:hydrolase activity"/>
    <property type="evidence" value="ECO:0007669"/>
    <property type="project" value="UniProtKB-KW"/>
</dbReference>
<reference evidence="12 13" key="1">
    <citation type="journal article" date="2016" name="Mol. Biol. Evol.">
        <title>Comparative Genomics of Early-Diverging Mushroom-Forming Fungi Provides Insights into the Origins of Lignocellulose Decay Capabilities.</title>
        <authorList>
            <person name="Nagy L.G."/>
            <person name="Riley R."/>
            <person name="Tritt A."/>
            <person name="Adam C."/>
            <person name="Daum C."/>
            <person name="Floudas D."/>
            <person name="Sun H."/>
            <person name="Yadav J.S."/>
            <person name="Pangilinan J."/>
            <person name="Larsson K.H."/>
            <person name="Matsuura K."/>
            <person name="Barry K."/>
            <person name="Labutti K."/>
            <person name="Kuo R."/>
            <person name="Ohm R.A."/>
            <person name="Bhattacharya S.S."/>
            <person name="Shirouzu T."/>
            <person name="Yoshinaga Y."/>
            <person name="Martin F.M."/>
            <person name="Grigoriev I.V."/>
            <person name="Hibbett D.S."/>
        </authorList>
    </citation>
    <scope>NUCLEOTIDE SEQUENCE [LARGE SCALE GENOMIC DNA]</scope>
    <source>
        <strain evidence="12 13">CBS 109695</strain>
    </source>
</reference>
<dbReference type="GO" id="GO:0006310">
    <property type="term" value="P:DNA recombination"/>
    <property type="evidence" value="ECO:0007669"/>
    <property type="project" value="UniProtKB-KW"/>
</dbReference>
<dbReference type="GO" id="GO:0003887">
    <property type="term" value="F:DNA-directed DNA polymerase activity"/>
    <property type="evidence" value="ECO:0007669"/>
    <property type="project" value="UniProtKB-KW"/>
</dbReference>
<evidence type="ECO:0000256" key="9">
    <source>
        <dbReference type="ARBA" id="ARBA00022932"/>
    </source>
</evidence>
<dbReference type="OrthoDB" id="2713924at2759"/>
<dbReference type="GO" id="GO:0003964">
    <property type="term" value="F:RNA-directed DNA polymerase activity"/>
    <property type="evidence" value="ECO:0007669"/>
    <property type="project" value="UniProtKB-KW"/>
</dbReference>